<dbReference type="GO" id="GO:0005886">
    <property type="term" value="C:plasma membrane"/>
    <property type="evidence" value="ECO:0007669"/>
    <property type="project" value="TreeGrafter"/>
</dbReference>
<feature type="transmembrane region" description="Helical" evidence="7">
    <location>
        <begin position="399"/>
        <end position="426"/>
    </location>
</feature>
<dbReference type="OrthoDB" id="9812661at2"/>
<evidence type="ECO:0000313" key="9">
    <source>
        <dbReference type="Proteomes" id="UP000067448"/>
    </source>
</evidence>
<feature type="transmembrane region" description="Helical" evidence="7">
    <location>
        <begin position="28"/>
        <end position="49"/>
    </location>
</feature>
<gene>
    <name evidence="8" type="primary">ftsW_1</name>
    <name evidence="8" type="ORF">SsS58_02017</name>
</gene>
<reference evidence="9" key="3">
    <citation type="submission" date="2016-02" db="EMBL/GenBank/DDBJ databases">
        <title>Draft genome of pathogenic Streptomyces sp. in Japan.</title>
        <authorList>
            <person name="Tomihama T."/>
            <person name="Ikenaga M."/>
            <person name="Sakai M."/>
            <person name="Okubo T."/>
            <person name="Ikeda S."/>
        </authorList>
    </citation>
    <scope>NUCLEOTIDE SEQUENCE [LARGE SCALE GENOMIC DNA]</scope>
    <source>
        <strain evidence="9">S58</strain>
    </source>
</reference>
<organism evidence="8 9">
    <name type="scientific">Streptomyces scabiei</name>
    <dbReference type="NCBI Taxonomy" id="1930"/>
    <lineage>
        <taxon>Bacteria</taxon>
        <taxon>Bacillati</taxon>
        <taxon>Actinomycetota</taxon>
        <taxon>Actinomycetes</taxon>
        <taxon>Kitasatosporales</taxon>
        <taxon>Streptomycetaceae</taxon>
        <taxon>Streptomyces</taxon>
    </lineage>
</organism>
<protein>
    <submittedName>
        <fullName evidence="8">Lipid II flippase FtsW</fullName>
    </submittedName>
</protein>
<evidence type="ECO:0000256" key="1">
    <source>
        <dbReference type="ARBA" id="ARBA00004141"/>
    </source>
</evidence>
<feature type="transmembrane region" description="Helical" evidence="7">
    <location>
        <begin position="275"/>
        <end position="293"/>
    </location>
</feature>
<reference evidence="9" key="1">
    <citation type="submission" date="2015-11" db="EMBL/GenBank/DDBJ databases">
        <authorList>
            <consortium name="Cross-ministerial Strategic Innovation Promotion Program (SIP) consortium"/>
            <person name="Tomihama T."/>
            <person name="Ikenaga M."/>
            <person name="Sakai M."/>
            <person name="Okubo T."/>
            <person name="Ikeda S."/>
        </authorList>
    </citation>
    <scope>NUCLEOTIDE SEQUENCE [LARGE SCALE GENOMIC DNA]</scope>
    <source>
        <strain evidence="9">S58</strain>
    </source>
</reference>
<dbReference type="Proteomes" id="UP000067448">
    <property type="component" value="Unassembled WGS sequence"/>
</dbReference>
<reference evidence="8 9" key="2">
    <citation type="journal article" date="2016" name="Genome Announc.">
        <title>Draft Genome Sequences of Streptomyces scabiei S58, Streptomyces turgidiscabies T45, and Streptomyces acidiscabies a10, the Pathogens of Potato Common Scab, Isolated in Japan.</title>
        <authorList>
            <person name="Tomihama T."/>
            <person name="Nishi Y."/>
            <person name="Sakai M."/>
            <person name="Ikenaga M."/>
            <person name="Okubo T."/>
            <person name="Ikeda S."/>
        </authorList>
    </citation>
    <scope>NUCLEOTIDE SEQUENCE [LARGE SCALE GENOMIC DNA]</scope>
    <source>
        <strain evidence="8 9">S58</strain>
    </source>
</reference>
<keyword evidence="4 7" id="KW-1133">Transmembrane helix</keyword>
<feature type="region of interest" description="Disordered" evidence="6">
    <location>
        <begin position="460"/>
        <end position="479"/>
    </location>
</feature>
<comment type="subcellular location">
    <subcellularLocation>
        <location evidence="1">Membrane</location>
        <topology evidence="1">Multi-pass membrane protein</topology>
    </subcellularLocation>
</comment>
<evidence type="ECO:0000256" key="5">
    <source>
        <dbReference type="ARBA" id="ARBA00023136"/>
    </source>
</evidence>
<feature type="transmembrane region" description="Helical" evidence="7">
    <location>
        <begin position="153"/>
        <end position="172"/>
    </location>
</feature>
<sequence length="479" mass="50839">MSSTTNPSTQHTSTIGAIGTPSRRNTELALLAFAVVIPVFAYVNVGLALNDEIPAGLAAYGIGLGVLAGIGHLVVRKFAPYADPLMLPLATLLNGLGLVAIWRLDQSKLLQQIGQAGGKATNQLVYTAMGIALLIVVLIFLKDHRTLQRYTYISMAGALVLLLLPLVPGLGAELTYGAKIWIRVGSFTIQPGEFAKIVLAVFFAGYLMVKRDALALASRRFMGLYLPRGRDLGPIIVVWAISILILVFETDLGTSLLFFGMFVIMLYVATERTSWIVFGLLMSAAGAVGVASFESHVQQRVQAWLDPMGEWVLSKTALGHSAQSMEALWAFGSGGTLGTGWGQGHSELIRFAANSDFILATFGEELGLAGVMAILLIYGLIVERGIRTALAARDPFGKLLAVGLSGAFALQVFVVAGGVMGLIPLTGMTMPFLAYGGSSVIANWALIGILLRISDTARRPAPAPAPNPDAEMTQVVRPS</sequence>
<dbReference type="GO" id="GO:0008360">
    <property type="term" value="P:regulation of cell shape"/>
    <property type="evidence" value="ECO:0007669"/>
    <property type="project" value="UniProtKB-KW"/>
</dbReference>
<evidence type="ECO:0000256" key="4">
    <source>
        <dbReference type="ARBA" id="ARBA00022989"/>
    </source>
</evidence>
<dbReference type="EMBL" id="BCMM01000007">
    <property type="protein sequence ID" value="GAQ61666.1"/>
    <property type="molecule type" value="Genomic_DNA"/>
</dbReference>
<feature type="transmembrane region" description="Helical" evidence="7">
    <location>
        <begin position="87"/>
        <end position="104"/>
    </location>
</feature>
<name>A0A100JLD8_STRSC</name>
<evidence type="ECO:0000256" key="7">
    <source>
        <dbReference type="SAM" id="Phobius"/>
    </source>
</evidence>
<dbReference type="GO" id="GO:0032153">
    <property type="term" value="C:cell division site"/>
    <property type="evidence" value="ECO:0007669"/>
    <property type="project" value="TreeGrafter"/>
</dbReference>
<feature type="transmembrane region" description="Helical" evidence="7">
    <location>
        <begin position="124"/>
        <end position="141"/>
    </location>
</feature>
<evidence type="ECO:0000256" key="2">
    <source>
        <dbReference type="ARBA" id="ARBA00022692"/>
    </source>
</evidence>
<dbReference type="InterPro" id="IPR001182">
    <property type="entry name" value="FtsW/RodA"/>
</dbReference>
<accession>A0A100JLD8</accession>
<feature type="transmembrane region" description="Helical" evidence="7">
    <location>
        <begin position="55"/>
        <end position="75"/>
    </location>
</feature>
<keyword evidence="5 7" id="KW-0472">Membrane</keyword>
<feature type="transmembrane region" description="Helical" evidence="7">
    <location>
        <begin position="357"/>
        <end position="378"/>
    </location>
</feature>
<comment type="caution">
    <text evidence="8">The sequence shown here is derived from an EMBL/GenBank/DDBJ whole genome shotgun (WGS) entry which is preliminary data.</text>
</comment>
<feature type="transmembrane region" description="Helical" evidence="7">
    <location>
        <begin position="432"/>
        <end position="451"/>
    </location>
</feature>
<dbReference type="GO" id="GO:0015648">
    <property type="term" value="F:lipid-linked peptidoglycan transporter activity"/>
    <property type="evidence" value="ECO:0007669"/>
    <property type="project" value="TreeGrafter"/>
</dbReference>
<evidence type="ECO:0000256" key="6">
    <source>
        <dbReference type="SAM" id="MobiDB-lite"/>
    </source>
</evidence>
<feature type="transmembrane region" description="Helical" evidence="7">
    <location>
        <begin position="254"/>
        <end position="270"/>
    </location>
</feature>
<feature type="transmembrane region" description="Helical" evidence="7">
    <location>
        <begin position="230"/>
        <end position="248"/>
    </location>
</feature>
<dbReference type="Pfam" id="PF01098">
    <property type="entry name" value="FTSW_RODA_SPOVE"/>
    <property type="match status" value="1"/>
</dbReference>
<evidence type="ECO:0000313" key="8">
    <source>
        <dbReference type="EMBL" id="GAQ61666.1"/>
    </source>
</evidence>
<dbReference type="PANTHER" id="PTHR30474:SF3">
    <property type="entry name" value="PEPTIDOGLYCAN GLYCOSYLTRANSFERASE RODA"/>
    <property type="match status" value="1"/>
</dbReference>
<keyword evidence="3" id="KW-0133">Cell shape</keyword>
<dbReference type="RefSeq" id="WP_059079560.1">
    <property type="nucleotide sequence ID" value="NZ_BCMM01000007.1"/>
</dbReference>
<proteinExistence type="predicted"/>
<evidence type="ECO:0000256" key="3">
    <source>
        <dbReference type="ARBA" id="ARBA00022960"/>
    </source>
</evidence>
<dbReference type="PANTHER" id="PTHR30474">
    <property type="entry name" value="CELL CYCLE PROTEIN"/>
    <property type="match status" value="1"/>
</dbReference>
<keyword evidence="2 7" id="KW-0812">Transmembrane</keyword>
<dbReference type="AlphaFoldDB" id="A0A100JLD8"/>
<dbReference type="GO" id="GO:0051301">
    <property type="term" value="P:cell division"/>
    <property type="evidence" value="ECO:0007669"/>
    <property type="project" value="InterPro"/>
</dbReference>
<feature type="transmembrane region" description="Helical" evidence="7">
    <location>
        <begin position="192"/>
        <end position="209"/>
    </location>
</feature>